<protein>
    <submittedName>
        <fullName evidence="2">Aste57867_21135 protein</fullName>
    </submittedName>
</protein>
<name>A0A485LGV0_9STRA</name>
<dbReference type="Gene3D" id="3.30.70.1240">
    <property type="entry name" value="DOPA-like domains"/>
    <property type="match status" value="1"/>
</dbReference>
<proteinExistence type="predicted"/>
<dbReference type="AlphaFoldDB" id="A0A485LGV0"/>
<dbReference type="PANTHER" id="PTHR36423">
    <property type="entry name" value="AFR070WP"/>
    <property type="match status" value="1"/>
</dbReference>
<organism evidence="2 3">
    <name type="scientific">Aphanomyces stellatus</name>
    <dbReference type="NCBI Taxonomy" id="120398"/>
    <lineage>
        <taxon>Eukaryota</taxon>
        <taxon>Sar</taxon>
        <taxon>Stramenopiles</taxon>
        <taxon>Oomycota</taxon>
        <taxon>Saprolegniomycetes</taxon>
        <taxon>Saprolegniales</taxon>
        <taxon>Verrucalvaceae</taxon>
        <taxon>Aphanomyces</taxon>
    </lineage>
</organism>
<dbReference type="EMBL" id="VJMH01006958">
    <property type="protein sequence ID" value="KAF0687054.1"/>
    <property type="molecule type" value="Genomic_DNA"/>
</dbReference>
<dbReference type="InterPro" id="IPR014980">
    <property type="entry name" value="DOPA_dioxygen"/>
</dbReference>
<reference evidence="1" key="2">
    <citation type="submission" date="2019-06" db="EMBL/GenBank/DDBJ databases">
        <title>Genomics analysis of Aphanomyces spp. identifies a new class of oomycete effector associated with host adaptation.</title>
        <authorList>
            <person name="Gaulin E."/>
        </authorList>
    </citation>
    <scope>NUCLEOTIDE SEQUENCE</scope>
    <source>
        <strain evidence="1">CBS 578.67</strain>
    </source>
</reference>
<dbReference type="Pfam" id="PF08883">
    <property type="entry name" value="DOPA_dioxygen"/>
    <property type="match status" value="1"/>
</dbReference>
<dbReference type="OrthoDB" id="9970095at2759"/>
<evidence type="ECO:0000313" key="1">
    <source>
        <dbReference type="EMBL" id="KAF0687054.1"/>
    </source>
</evidence>
<dbReference type="PANTHER" id="PTHR36423:SF2">
    <property type="entry name" value="AFR070WP"/>
    <property type="match status" value="1"/>
</dbReference>
<dbReference type="SUPFAM" id="SSF143410">
    <property type="entry name" value="DOPA-like"/>
    <property type="match status" value="1"/>
</dbReference>
<evidence type="ECO:0000313" key="3">
    <source>
        <dbReference type="Proteomes" id="UP000332933"/>
    </source>
</evidence>
<reference evidence="2 3" key="1">
    <citation type="submission" date="2019-03" db="EMBL/GenBank/DDBJ databases">
        <authorList>
            <person name="Gaulin E."/>
            <person name="Dumas B."/>
        </authorList>
    </citation>
    <scope>NUCLEOTIDE SEQUENCE [LARGE SCALE GENOMIC DNA]</scope>
    <source>
        <strain evidence="2">CBS 568.67</strain>
    </source>
</reference>
<gene>
    <name evidence="2" type="primary">Aste57867_21135</name>
    <name evidence="1" type="ORF">As57867_021067</name>
    <name evidence="2" type="ORF">ASTE57867_21135</name>
</gene>
<dbReference type="Proteomes" id="UP000332933">
    <property type="component" value="Unassembled WGS sequence"/>
</dbReference>
<dbReference type="InterPro" id="IPR023389">
    <property type="entry name" value="DOPA-like_sf"/>
</dbReference>
<accession>A0A485LGV0</accession>
<sequence>MKEPSFPNSKTWQALPFLKYPLNPMTTMANPSPLRSSSLLDEHNAWRDVTIYHAHVYFEAHQEDVAKHVHALVATAWSQLALAPIFRQPFGPHPMGNFQIVVPVSDFSDFARWVSFNRHGLSVLLHPITVNQVADHSDNCLWVGASLPNLDLAFLAKFDAALDKMGLTDEEILENVAYLQPDFVAKVRAHF</sequence>
<keyword evidence="3" id="KW-1185">Reference proteome</keyword>
<evidence type="ECO:0000313" key="2">
    <source>
        <dbReference type="EMBL" id="VFT97809.1"/>
    </source>
</evidence>
<dbReference type="EMBL" id="CAADRA010006984">
    <property type="protein sequence ID" value="VFT97809.1"/>
    <property type="molecule type" value="Genomic_DNA"/>
</dbReference>